<dbReference type="InterPro" id="IPR010982">
    <property type="entry name" value="Lambda_DNA-bd_dom_sf"/>
</dbReference>
<dbReference type="InterPro" id="IPR001387">
    <property type="entry name" value="Cro/C1-type_HTH"/>
</dbReference>
<dbReference type="SUPFAM" id="SSF47413">
    <property type="entry name" value="lambda repressor-like DNA-binding domains"/>
    <property type="match status" value="1"/>
</dbReference>
<keyword evidence="4" id="KW-1185">Reference proteome</keyword>
<dbReference type="Proteomes" id="UP001168528">
    <property type="component" value="Unassembled WGS sequence"/>
</dbReference>
<protein>
    <submittedName>
        <fullName evidence="3">Helix-turn-helix transcriptional regulator</fullName>
    </submittedName>
</protein>
<comment type="caution">
    <text evidence="3">The sequence shown here is derived from an EMBL/GenBank/DDBJ whole genome shotgun (WGS) entry which is preliminary data.</text>
</comment>
<organism evidence="3 4">
    <name type="scientific">Rhodocytophaga aerolata</name>
    <dbReference type="NCBI Taxonomy" id="455078"/>
    <lineage>
        <taxon>Bacteria</taxon>
        <taxon>Pseudomonadati</taxon>
        <taxon>Bacteroidota</taxon>
        <taxon>Cytophagia</taxon>
        <taxon>Cytophagales</taxon>
        <taxon>Rhodocytophagaceae</taxon>
        <taxon>Rhodocytophaga</taxon>
    </lineage>
</organism>
<dbReference type="SMART" id="SM00530">
    <property type="entry name" value="HTH_XRE"/>
    <property type="match status" value="1"/>
</dbReference>
<dbReference type="PANTHER" id="PTHR46797">
    <property type="entry name" value="HTH-TYPE TRANSCRIPTIONAL REGULATOR"/>
    <property type="match status" value="1"/>
</dbReference>
<dbReference type="PANTHER" id="PTHR46797:SF1">
    <property type="entry name" value="METHYLPHOSPHONATE SYNTHASE"/>
    <property type="match status" value="1"/>
</dbReference>
<dbReference type="Gene3D" id="1.10.260.40">
    <property type="entry name" value="lambda repressor-like DNA-binding domains"/>
    <property type="match status" value="1"/>
</dbReference>
<sequence>MNDHNSSRSYNLIIEAIGKRIIALRKLKGYSQAELAERCGKKPQSLERVENGKINPSIKFLLAIAFGLGISLKELLDVQMA</sequence>
<evidence type="ECO:0000259" key="2">
    <source>
        <dbReference type="PROSITE" id="PS50943"/>
    </source>
</evidence>
<reference evidence="3" key="1">
    <citation type="submission" date="2023-07" db="EMBL/GenBank/DDBJ databases">
        <title>The genome sequence of Rhodocytophaga aerolata KACC 12507.</title>
        <authorList>
            <person name="Zhang X."/>
        </authorList>
    </citation>
    <scope>NUCLEOTIDE SEQUENCE</scope>
    <source>
        <strain evidence="3">KACC 12507</strain>
    </source>
</reference>
<evidence type="ECO:0000256" key="1">
    <source>
        <dbReference type="ARBA" id="ARBA00023125"/>
    </source>
</evidence>
<feature type="domain" description="HTH cro/C1-type" evidence="2">
    <location>
        <begin position="21"/>
        <end position="75"/>
    </location>
</feature>
<dbReference type="Pfam" id="PF01381">
    <property type="entry name" value="HTH_3"/>
    <property type="match status" value="1"/>
</dbReference>
<proteinExistence type="predicted"/>
<evidence type="ECO:0000313" key="3">
    <source>
        <dbReference type="EMBL" id="MDO1451078.1"/>
    </source>
</evidence>
<dbReference type="PROSITE" id="PS50943">
    <property type="entry name" value="HTH_CROC1"/>
    <property type="match status" value="1"/>
</dbReference>
<dbReference type="CDD" id="cd00093">
    <property type="entry name" value="HTH_XRE"/>
    <property type="match status" value="1"/>
</dbReference>
<accession>A0ABT8RIS9</accession>
<dbReference type="EMBL" id="JAUKPO010000042">
    <property type="protein sequence ID" value="MDO1451078.1"/>
    <property type="molecule type" value="Genomic_DNA"/>
</dbReference>
<evidence type="ECO:0000313" key="4">
    <source>
        <dbReference type="Proteomes" id="UP001168528"/>
    </source>
</evidence>
<name>A0ABT8RIS9_9BACT</name>
<gene>
    <name evidence="3" type="ORF">Q0590_32690</name>
</gene>
<dbReference type="RefSeq" id="WP_302041878.1">
    <property type="nucleotide sequence ID" value="NZ_JAUKPO010000042.1"/>
</dbReference>
<keyword evidence="1" id="KW-0238">DNA-binding</keyword>
<dbReference type="InterPro" id="IPR050807">
    <property type="entry name" value="TransReg_Diox_bact_type"/>
</dbReference>